<evidence type="ECO:0000256" key="3">
    <source>
        <dbReference type="ARBA" id="ARBA00011198"/>
    </source>
</evidence>
<organism evidence="14 15">
    <name type="scientific">Wallemia hederae</name>
    <dbReference type="NCBI Taxonomy" id="1540922"/>
    <lineage>
        <taxon>Eukaryota</taxon>
        <taxon>Fungi</taxon>
        <taxon>Dikarya</taxon>
        <taxon>Basidiomycota</taxon>
        <taxon>Wallemiomycotina</taxon>
        <taxon>Wallemiomycetes</taxon>
        <taxon>Wallemiales</taxon>
        <taxon>Wallemiaceae</taxon>
        <taxon>Wallemia</taxon>
    </lineage>
</organism>
<dbReference type="Gene3D" id="3.40.50.2000">
    <property type="entry name" value="Glycogen Phosphorylase B"/>
    <property type="match status" value="1"/>
</dbReference>
<evidence type="ECO:0000256" key="8">
    <source>
        <dbReference type="ARBA" id="ARBA00022824"/>
    </source>
</evidence>
<comment type="similarity">
    <text evidence="2 12">Belongs to the glycosyltransferase 28 family.</text>
</comment>
<dbReference type="AlphaFoldDB" id="A0A4T0FJC7"/>
<accession>A0A4T0FJC7</accession>
<evidence type="ECO:0000256" key="10">
    <source>
        <dbReference type="ARBA" id="ARBA00032061"/>
    </source>
</evidence>
<reference evidence="14 15" key="1">
    <citation type="submission" date="2019-03" db="EMBL/GenBank/DDBJ databases">
        <title>Sequencing 23 genomes of Wallemia ichthyophaga.</title>
        <authorList>
            <person name="Gostincar C."/>
        </authorList>
    </citation>
    <scope>NUCLEOTIDE SEQUENCE [LARGE SCALE GENOMIC DNA]</scope>
    <source>
        <strain evidence="14 15">EXF-5753</strain>
    </source>
</reference>
<dbReference type="Pfam" id="PF04101">
    <property type="entry name" value="Glyco_tran_28_C"/>
    <property type="match status" value="1"/>
</dbReference>
<evidence type="ECO:0000256" key="5">
    <source>
        <dbReference type="ARBA" id="ARBA00017468"/>
    </source>
</evidence>
<dbReference type="SUPFAM" id="SSF53756">
    <property type="entry name" value="UDP-Glycosyltransferase/glycogen phosphorylase"/>
    <property type="match status" value="1"/>
</dbReference>
<dbReference type="GO" id="GO:0005783">
    <property type="term" value="C:endoplasmic reticulum"/>
    <property type="evidence" value="ECO:0007669"/>
    <property type="project" value="UniProtKB-SubCell"/>
</dbReference>
<dbReference type="GO" id="GO:0004577">
    <property type="term" value="F:N-acetylglucosaminyldiphosphodolichol N-acetylglucosaminyltransferase activity"/>
    <property type="evidence" value="ECO:0007669"/>
    <property type="project" value="UniProtKB-EC"/>
</dbReference>
<evidence type="ECO:0000256" key="1">
    <source>
        <dbReference type="ARBA" id="ARBA00004240"/>
    </source>
</evidence>
<evidence type="ECO:0000256" key="6">
    <source>
        <dbReference type="ARBA" id="ARBA00022676"/>
    </source>
</evidence>
<proteinExistence type="inferred from homology"/>
<evidence type="ECO:0000256" key="4">
    <source>
        <dbReference type="ARBA" id="ARBA00012614"/>
    </source>
</evidence>
<dbReference type="EC" id="2.4.1.141" evidence="4 12"/>
<evidence type="ECO:0000313" key="14">
    <source>
        <dbReference type="EMBL" id="TIA88309.1"/>
    </source>
</evidence>
<comment type="caution">
    <text evidence="14">The sequence shown here is derived from an EMBL/GenBank/DDBJ whole genome shotgun (WGS) entry which is preliminary data.</text>
</comment>
<dbReference type="OrthoDB" id="20273at2759"/>
<evidence type="ECO:0000313" key="15">
    <source>
        <dbReference type="Proteomes" id="UP000310189"/>
    </source>
</evidence>
<evidence type="ECO:0000256" key="12">
    <source>
        <dbReference type="RuleBase" id="RU362128"/>
    </source>
</evidence>
<dbReference type="Proteomes" id="UP000310189">
    <property type="component" value="Unassembled WGS sequence"/>
</dbReference>
<keyword evidence="15" id="KW-1185">Reference proteome</keyword>
<name>A0A4T0FJC7_9BASI</name>
<gene>
    <name evidence="12" type="primary">ALG13</name>
    <name evidence="14" type="ORF">E3P99_02682</name>
</gene>
<dbReference type="InterPro" id="IPR039042">
    <property type="entry name" value="Alg13-like"/>
</dbReference>
<comment type="subunit">
    <text evidence="3 12">Heterodimer with ALG14 to form a functional enzyme.</text>
</comment>
<dbReference type="EMBL" id="SPNW01000040">
    <property type="protein sequence ID" value="TIA88309.1"/>
    <property type="molecule type" value="Genomic_DNA"/>
</dbReference>
<evidence type="ECO:0000259" key="13">
    <source>
        <dbReference type="Pfam" id="PF04101"/>
    </source>
</evidence>
<evidence type="ECO:0000256" key="11">
    <source>
        <dbReference type="ARBA" id="ARBA00048184"/>
    </source>
</evidence>
<feature type="domain" description="Glycosyl transferase family 28 C-terminal" evidence="13">
    <location>
        <begin position="6"/>
        <end position="136"/>
    </location>
</feature>
<evidence type="ECO:0000256" key="2">
    <source>
        <dbReference type="ARBA" id="ARBA00006962"/>
    </source>
</evidence>
<sequence>MTKSALITVGSTRFDGLIGQCKDIVEALAKQGYTRVVVQHGKSPLPEGLDGCVTEAFEYTDSLSKYIEQSDIVISHAGACTGTVIEVLRSNKKLVVVHNEKLLDDHQKELAVRLSRLGYCVHSSVENLLSTLHATDLDKVSPAAFPEFAADRVRRFFDGQAGFPV</sequence>
<comment type="catalytic activity">
    <reaction evidence="11">
        <text>an N-acetyl-alpha-D-glucosaminyl-diphospho-di-trans,poly-cis-dolichol + UDP-N-acetyl-alpha-D-glucosamine = an N,N'-diacetylchitobiosyl-diphospho-di-trans,poly-cis-dolichol + UDP + H(+)</text>
        <dbReference type="Rhea" id="RHEA:23380"/>
        <dbReference type="Rhea" id="RHEA-COMP:19507"/>
        <dbReference type="Rhea" id="RHEA-COMP:19510"/>
        <dbReference type="ChEBI" id="CHEBI:15378"/>
        <dbReference type="ChEBI" id="CHEBI:57269"/>
        <dbReference type="ChEBI" id="CHEBI:57705"/>
        <dbReference type="ChEBI" id="CHEBI:58223"/>
        <dbReference type="ChEBI" id="CHEBI:58427"/>
        <dbReference type="EC" id="2.4.1.141"/>
    </reaction>
</comment>
<dbReference type="PANTHER" id="PTHR12867:SF6">
    <property type="entry name" value="N-ACETYLGLUCOSAMINYLDIPHOSPHODOLICHOL N-ACETYLGLUCOSAMINYLTRANSFERASE"/>
    <property type="match status" value="1"/>
</dbReference>
<protein>
    <recommendedName>
        <fullName evidence="5 12">UDP-N-acetylglucosamine transferase subunit ALG13</fullName>
        <ecNumber evidence="4 12">2.4.1.141</ecNumber>
    </recommendedName>
    <alternativeName>
        <fullName evidence="10 12">Asparagine-linked glycosylation protein 13</fullName>
    </alternativeName>
</protein>
<comment type="function">
    <text evidence="9 12">Involved in protein N-glycosylation. Essential for the second step of the dolichol-linked oligosaccharide pathway.</text>
</comment>
<dbReference type="InterPro" id="IPR007235">
    <property type="entry name" value="Glyco_trans_28_C"/>
</dbReference>
<dbReference type="GO" id="GO:0006488">
    <property type="term" value="P:dolichol-linked oligosaccharide biosynthetic process"/>
    <property type="evidence" value="ECO:0007669"/>
    <property type="project" value="InterPro"/>
</dbReference>
<evidence type="ECO:0000256" key="7">
    <source>
        <dbReference type="ARBA" id="ARBA00022679"/>
    </source>
</evidence>
<comment type="subcellular location">
    <subcellularLocation>
        <location evidence="1 12">Endoplasmic reticulum</location>
    </subcellularLocation>
</comment>
<evidence type="ECO:0000256" key="9">
    <source>
        <dbReference type="ARBA" id="ARBA00024804"/>
    </source>
</evidence>
<keyword evidence="6 12" id="KW-0328">Glycosyltransferase</keyword>
<dbReference type="PANTHER" id="PTHR12867">
    <property type="entry name" value="GLYCOSYL TRANSFERASE-RELATED"/>
    <property type="match status" value="1"/>
</dbReference>
<keyword evidence="8 12" id="KW-0256">Endoplasmic reticulum</keyword>
<keyword evidence="7 12" id="KW-0808">Transferase</keyword>